<reference evidence="1 2" key="1">
    <citation type="journal article" date="2012" name="Environ. Microbiol.">
        <title>The genome of the ammonia-oxidizing Candidatus Nitrososphaera gargensis: insights into metabolic versatility and environmental adaptations.</title>
        <authorList>
            <person name="Spang A."/>
            <person name="Poehlein A."/>
            <person name="Offre P."/>
            <person name="Zumbragel S."/>
            <person name="Haider S."/>
            <person name="Rychlik N."/>
            <person name="Nowka B."/>
            <person name="Schmeisser C."/>
            <person name="Lebedeva E.V."/>
            <person name="Rattei T."/>
            <person name="Bohm C."/>
            <person name="Schmid M."/>
            <person name="Galushko A."/>
            <person name="Hatzenpichler R."/>
            <person name="Weinmaier T."/>
            <person name="Daniel R."/>
            <person name="Schleper C."/>
            <person name="Spieck E."/>
            <person name="Streit W."/>
            <person name="Wagner M."/>
        </authorList>
    </citation>
    <scope>NUCLEOTIDE SEQUENCE [LARGE SCALE GENOMIC DNA]</scope>
    <source>
        <strain evidence="2">Ga9.2</strain>
    </source>
</reference>
<evidence type="ECO:0000313" key="2">
    <source>
        <dbReference type="Proteomes" id="UP000008037"/>
    </source>
</evidence>
<dbReference type="KEGG" id="nga:Ngar_c08350"/>
<evidence type="ECO:0000313" key="1">
    <source>
        <dbReference type="EMBL" id="AFU57777.1"/>
    </source>
</evidence>
<proteinExistence type="predicted"/>
<dbReference type="AlphaFoldDB" id="K0IIC5"/>
<name>K0IIC5_NITGG</name>
<organism evidence="1 2">
    <name type="scientific">Nitrososphaera gargensis (strain Ga9.2)</name>
    <dbReference type="NCBI Taxonomy" id="1237085"/>
    <lineage>
        <taxon>Archaea</taxon>
        <taxon>Nitrososphaerota</taxon>
        <taxon>Nitrososphaeria</taxon>
        <taxon>Nitrososphaerales</taxon>
        <taxon>Nitrososphaeraceae</taxon>
        <taxon>Nitrososphaera</taxon>
    </lineage>
</organism>
<keyword evidence="2" id="KW-1185">Reference proteome</keyword>
<dbReference type="HOGENOM" id="CLU_666694_0_0_2"/>
<dbReference type="BioCyc" id="CNIT1237085:G1324-833-MONOMER"/>
<dbReference type="InParanoid" id="K0IIC5"/>
<dbReference type="STRING" id="1237085.Ngar_c08350"/>
<accession>K0IIC5</accession>
<sequence length="412" mass="45257">MKRNEKLNYKYRRSIIVVGAAAAVFLALSWGTYPHSFAAQHLQSENNLPPNDENKTTMSSITTTATTTADGTTGVANATAADMPNATFVEFVSNIEQIRGHLDQAVANKESGNDTLTQAHTLHPIGEVYSSIEVLLANQNSTLNQTLSEALKDLSSNVATTSVQQFENQTRAIDMILNQTVQAVIPTFELNNTAFNASVVARLLDIAGHEYEEAVANGMIKEIVEYQDAQAFIHRAEAIFNSTSDTIDEAMAHEVQEVNEFFAVLNSTVDSKGDPQTVETTINGIIHELEEITGFSSSQLLGGEEAGTTAEEQDPIAIINNIKSLLDKLLSAYQSQNYDEAESIAIEAYLENYEHIEAPIAEHDEQLMLQTETMLREELRQMIEDKAPVDQIQQHIANIEANLDKAASLLQQ</sequence>
<protein>
    <submittedName>
        <fullName evidence="1">Uncharacterized protein</fullName>
    </submittedName>
</protein>
<dbReference type="EMBL" id="CP002408">
    <property type="protein sequence ID" value="AFU57777.1"/>
    <property type="molecule type" value="Genomic_DNA"/>
</dbReference>
<dbReference type="Proteomes" id="UP000008037">
    <property type="component" value="Chromosome"/>
</dbReference>
<gene>
    <name evidence="1" type="ordered locus">Ngar_c08350</name>
</gene>